<feature type="region of interest" description="Disordered" evidence="1">
    <location>
        <begin position="963"/>
        <end position="1023"/>
    </location>
</feature>
<evidence type="ECO:0000256" key="1">
    <source>
        <dbReference type="SAM" id="MobiDB-lite"/>
    </source>
</evidence>
<evidence type="ECO:0000313" key="3">
    <source>
        <dbReference type="Proteomes" id="UP000500857"/>
    </source>
</evidence>
<gene>
    <name evidence="2" type="ORF">HCG48_04060</name>
</gene>
<dbReference type="KEGG" id="oxy:HCG48_04060"/>
<dbReference type="RefSeq" id="WP_168568013.1">
    <property type="nucleotide sequence ID" value="NZ_CP051167.1"/>
</dbReference>
<feature type="region of interest" description="Disordered" evidence="1">
    <location>
        <begin position="91"/>
        <end position="123"/>
    </location>
</feature>
<feature type="compositionally biased region" description="Polar residues" evidence="1">
    <location>
        <begin position="102"/>
        <end position="111"/>
    </location>
</feature>
<proteinExistence type="predicted"/>
<organism evidence="2 3">
    <name type="scientific">Oxynema aestuarii AP17</name>
    <dbReference type="NCBI Taxonomy" id="2064643"/>
    <lineage>
        <taxon>Bacteria</taxon>
        <taxon>Bacillati</taxon>
        <taxon>Cyanobacteriota</taxon>
        <taxon>Cyanophyceae</taxon>
        <taxon>Oscillatoriophycideae</taxon>
        <taxon>Oscillatoriales</taxon>
        <taxon>Oscillatoriaceae</taxon>
        <taxon>Oxynema</taxon>
        <taxon>Oxynema aestuarii</taxon>
    </lineage>
</organism>
<sequence>MAYQKLQKPGSRTPIPQAVKPSSFHKPATDAETEAIAVSSATSEALPEFTPLPANWAQTHPLMRSMEAPESGDRDPTPDVEVAVNPLLTRAAAPSVAGDRSATPSVPTQLIQRDDEDASEDRAADKAEAIYDALNWWDDEEAALAALSGHDSAMRSRIANAFAREHGFSLRSYLKDQLGGDDLVRAIALLDASHTHDPHTAIALALIPLGTRDAEIFRILEGLSLAGRQELETRYNRSFRDIGSGSLKNDLKDDLSGWREQKSLALLHRDLTSADHLYFDSVAITGTHTDSVVSRIQREWQNPANFANFENDWNRYVRNQSGWSDETWTDETLYQAMDGELSGDEWGLVKAVLDGYEAYKRGEAAAESTADPGERQRRLEDVRLQVAEDSLTAATKGAGTNESEVFRAVTEIRQIYQGRIDRARQAGDAEGQAEAERAWEDRRTRLMPFIEGEMYAEGHEYQRVRLLTMGNLDIADEVYLAGEAHDNDRVVTLVTDAWAKGNIGQLIDRAADPKTDETGQIVRPSFRIGFVIPITRGAIWSRMMTLVNTDYDEIGRGANRLKLELDQGDSDSDLKKAYDFLKHKDLNATRRNAVIDRFAAQNLGDEGGGSGIDRFVAYIFRRYESSHTCYEFQDLLQPTADPQEMTTRARGRQEASETGVMNTALNVFVGAYDVVSGEDTAEVVGESADRLEFIAAQAGARPDELEAILAITGARDAQALASLEYTAFRARLDELRSLQRSIAEAIATTVELVVEAALTIATGGAAAGALLASLSSAVAGMLVREMLLGQDYDVLSGENAQKLVTAIASHGFNSVGRGAIDDVLNPERLRQLSRAETFLADAASEAFTQVNLQVVTAGFEGKFPTAESIGAAALSAIGNTAGAGTRGLLGHGLDAQQMARVQRLRHSAVQNITQQVISGVSEEGAALIRTGTGNLTVVDLASRFASRTAQSVGRGLTNSVGEVGGQAVATRRETRRHEAAEMEDGGEPGRDLSEAAARPPVTGEEVAGAAAGVPRSPGSEEGGNLEQVQAARSAIEDLQLPEATVMMPPERRSLSLDEQVRYIGDAQTMYENTWREDPSREAAIYRNSETGEYIIIQGDSGEVYVEGSGGEREAPEGGGVSQRWKELLDGQDVGHWVLMAHSHPVDPTTGVVSDVNRFPSGASGDFQTVFWASQMAGGEARSSTIHYKTPQGPNYTRFGYDPQADSPYWIEVPDPETGRRQRQEFADLEGYHAWMRDRFNVDLGEVPDAMRSPGGDEWDEDTIPDATLPEVTTPRS</sequence>
<name>A0A6H1TUH5_9CYAN</name>
<keyword evidence="3" id="KW-1185">Reference proteome</keyword>
<dbReference type="EMBL" id="CP051167">
    <property type="protein sequence ID" value="QIZ69856.1"/>
    <property type="molecule type" value="Genomic_DNA"/>
</dbReference>
<feature type="region of interest" description="Disordered" evidence="1">
    <location>
        <begin position="1"/>
        <end position="32"/>
    </location>
</feature>
<evidence type="ECO:0000313" key="2">
    <source>
        <dbReference type="EMBL" id="QIZ69856.1"/>
    </source>
</evidence>
<dbReference type="GO" id="GO:0005544">
    <property type="term" value="F:calcium-dependent phospholipid binding"/>
    <property type="evidence" value="ECO:0007669"/>
    <property type="project" value="InterPro"/>
</dbReference>
<feature type="compositionally biased region" description="Low complexity" evidence="1">
    <location>
        <begin position="1003"/>
        <end position="1013"/>
    </location>
</feature>
<dbReference type="AlphaFoldDB" id="A0A6H1TUH5"/>
<feature type="compositionally biased region" description="Basic and acidic residues" evidence="1">
    <location>
        <begin position="970"/>
        <end position="980"/>
    </location>
</feature>
<dbReference type="Proteomes" id="UP000500857">
    <property type="component" value="Chromosome"/>
</dbReference>
<dbReference type="SUPFAM" id="SSF47874">
    <property type="entry name" value="Annexin"/>
    <property type="match status" value="1"/>
</dbReference>
<reference evidence="2 3" key="1">
    <citation type="submission" date="2020-04" db="EMBL/GenBank/DDBJ databases">
        <authorList>
            <person name="Basu S."/>
            <person name="Maruthanayagam V."/>
            <person name="Chakraborty S."/>
            <person name="Pramanik A."/>
            <person name="Mukherjee J."/>
            <person name="Brink B."/>
        </authorList>
    </citation>
    <scope>NUCLEOTIDE SEQUENCE [LARGE SCALE GENOMIC DNA]</scope>
    <source>
        <strain evidence="2 3">AP17</strain>
    </source>
</reference>
<protein>
    <submittedName>
        <fullName evidence="2">Uncharacterized protein</fullName>
    </submittedName>
</protein>
<accession>A0A6H1TUH5</accession>
<dbReference type="InterPro" id="IPR037104">
    <property type="entry name" value="Annexin_sf"/>
</dbReference>
<dbReference type="GO" id="GO:0005509">
    <property type="term" value="F:calcium ion binding"/>
    <property type="evidence" value="ECO:0007669"/>
    <property type="project" value="InterPro"/>
</dbReference>
<feature type="region of interest" description="Disordered" evidence="1">
    <location>
        <begin position="1246"/>
        <end position="1276"/>
    </location>
</feature>